<gene>
    <name evidence="2" type="ORF">HKX40_01460</name>
</gene>
<evidence type="ECO:0000313" key="3">
    <source>
        <dbReference type="Proteomes" id="UP000541421"/>
    </source>
</evidence>
<dbReference type="Pfam" id="PF05145">
    <property type="entry name" value="AbrB"/>
    <property type="match status" value="1"/>
</dbReference>
<dbReference type="Proteomes" id="UP000541421">
    <property type="component" value="Unassembled WGS sequence"/>
</dbReference>
<feature type="transmembrane region" description="Helical" evidence="1">
    <location>
        <begin position="32"/>
        <end position="53"/>
    </location>
</feature>
<dbReference type="PANTHER" id="PTHR38457">
    <property type="entry name" value="REGULATOR ABRB-RELATED"/>
    <property type="match status" value="1"/>
</dbReference>
<dbReference type="EMBL" id="JABGBO010000001">
    <property type="protein sequence ID" value="NOL48809.1"/>
    <property type="molecule type" value="Genomic_DNA"/>
</dbReference>
<proteinExistence type="predicted"/>
<evidence type="ECO:0000256" key="1">
    <source>
        <dbReference type="SAM" id="Phobius"/>
    </source>
</evidence>
<dbReference type="AlphaFoldDB" id="A0A7Y4P5F7"/>
<reference evidence="2 3" key="1">
    <citation type="submission" date="2020-05" db="EMBL/GenBank/DDBJ databases">
        <authorList>
            <person name="Niu N."/>
        </authorList>
    </citation>
    <scope>NUCLEOTIDE SEQUENCE [LARGE SCALE GENOMIC DNA]</scope>
    <source>
        <strain evidence="2 3">LMG10982</strain>
    </source>
</reference>
<dbReference type="InterPro" id="IPR007820">
    <property type="entry name" value="AbrB_fam"/>
</dbReference>
<dbReference type="GO" id="GO:0016020">
    <property type="term" value="C:membrane"/>
    <property type="evidence" value="ECO:0007669"/>
    <property type="project" value="InterPro"/>
</dbReference>
<keyword evidence="1" id="KW-0472">Membrane</keyword>
<accession>A0A7Y4P5F7</accession>
<keyword evidence="3" id="KW-1185">Reference proteome</keyword>
<keyword evidence="1" id="KW-0812">Transmembrane</keyword>
<name>A0A7Y4P5F7_9BURK</name>
<comment type="caution">
    <text evidence="2">The sequence shown here is derived from an EMBL/GenBank/DDBJ whole genome shotgun (WGS) entry which is preliminary data.</text>
</comment>
<dbReference type="GO" id="GO:0010468">
    <property type="term" value="P:regulation of gene expression"/>
    <property type="evidence" value="ECO:0007669"/>
    <property type="project" value="InterPro"/>
</dbReference>
<protein>
    <recommendedName>
        <fullName evidence="4">Ammonia monooxygenase</fullName>
    </recommendedName>
</protein>
<dbReference type="RefSeq" id="WP_171587786.1">
    <property type="nucleotide sequence ID" value="NZ_JABGBO010000001.1"/>
</dbReference>
<sequence length="65" mass="7241">MFCLCNIILSTLILGLSPGGIAEMTITAKVLMLGVPIMAAFHVSRMIFILLLAQPCYKWLSKWEK</sequence>
<organism evidence="2 3">
    <name type="scientific">Pelistega europaea</name>
    <dbReference type="NCBI Taxonomy" id="106147"/>
    <lineage>
        <taxon>Bacteria</taxon>
        <taxon>Pseudomonadati</taxon>
        <taxon>Pseudomonadota</taxon>
        <taxon>Betaproteobacteria</taxon>
        <taxon>Burkholderiales</taxon>
        <taxon>Alcaligenaceae</taxon>
        <taxon>Pelistega</taxon>
    </lineage>
</organism>
<evidence type="ECO:0000313" key="2">
    <source>
        <dbReference type="EMBL" id="NOL48809.1"/>
    </source>
</evidence>
<evidence type="ECO:0008006" key="4">
    <source>
        <dbReference type="Google" id="ProtNLM"/>
    </source>
</evidence>
<keyword evidence="1" id="KW-1133">Transmembrane helix</keyword>
<dbReference type="PANTHER" id="PTHR38457:SF1">
    <property type="entry name" value="REGULATOR ABRB-RELATED"/>
    <property type="match status" value="1"/>
</dbReference>